<dbReference type="SMART" id="SM00256">
    <property type="entry name" value="FBOX"/>
    <property type="match status" value="1"/>
</dbReference>
<dbReference type="EMBL" id="JAUUTY010000002">
    <property type="protein sequence ID" value="KAK1686285.1"/>
    <property type="molecule type" value="Genomic_DNA"/>
</dbReference>
<dbReference type="Pfam" id="PF24758">
    <property type="entry name" value="LRR_At5g56370"/>
    <property type="match status" value="1"/>
</dbReference>
<dbReference type="InterPro" id="IPR001810">
    <property type="entry name" value="F-box_dom"/>
</dbReference>
<dbReference type="Gene3D" id="1.20.1280.50">
    <property type="match status" value="1"/>
</dbReference>
<dbReference type="InterPro" id="IPR032675">
    <property type="entry name" value="LRR_dom_sf"/>
</dbReference>
<dbReference type="SUPFAM" id="SSF52047">
    <property type="entry name" value="RNI-like"/>
    <property type="match status" value="1"/>
</dbReference>
<dbReference type="InterPro" id="IPR036047">
    <property type="entry name" value="F-box-like_dom_sf"/>
</dbReference>
<keyword evidence="3" id="KW-1185">Reference proteome</keyword>
<sequence>MALASPSSGSRDRLSDLPDDVLGHVLSFLPTKPAGRAAALSRRWRHVFSNVNTVSLEEQASASANTIYHGWNTTYHDSHETQTHSAALLKDVWSALLCRRRCAGFHVPLRRLRVAFNSCPGWNRRHVDQWLSYVLRHSRKELHLDLCFRLGSTCAHRGHDDDMPRLAPGSWYQLPRGLFSSTTLRSLCLSYCTLNLPAAINLPFLETLRLTGVDHGDTSRSSSIQRLIASCPCLLDLTLEANNKLQKVSILDKRLRRFALWCCHSIKRVDIDASELVSLDYRGTVPPESLLALHGTPEKIIPLCTVDFCKIDYRMMAQRDGIKINSFFEEISNTKRLHLHHPQIPFSYNFQGLPLFPNLTQLALQGGIQSPDGLRGILEQTPNLQVLWLMMEFPVDTYGKPKPPNEATFSVPCLQHRVREINMIHYQGDELQSTVARLLLGNALVLERLCVVFAKGSLQVQAGRKKDIHRWVVATDAQQFFL</sequence>
<feature type="domain" description="F-box" evidence="1">
    <location>
        <begin position="11"/>
        <end position="59"/>
    </location>
</feature>
<dbReference type="InterPro" id="IPR053781">
    <property type="entry name" value="F-box_AtFBL13-like"/>
</dbReference>
<gene>
    <name evidence="2" type="ORF">QYE76_047133</name>
</gene>
<evidence type="ECO:0000313" key="3">
    <source>
        <dbReference type="Proteomes" id="UP001231189"/>
    </source>
</evidence>
<dbReference type="Proteomes" id="UP001231189">
    <property type="component" value="Unassembled WGS sequence"/>
</dbReference>
<evidence type="ECO:0000313" key="2">
    <source>
        <dbReference type="EMBL" id="KAK1686285.1"/>
    </source>
</evidence>
<organism evidence="2 3">
    <name type="scientific">Lolium multiflorum</name>
    <name type="common">Italian ryegrass</name>
    <name type="synonym">Lolium perenne subsp. multiflorum</name>
    <dbReference type="NCBI Taxonomy" id="4521"/>
    <lineage>
        <taxon>Eukaryota</taxon>
        <taxon>Viridiplantae</taxon>
        <taxon>Streptophyta</taxon>
        <taxon>Embryophyta</taxon>
        <taxon>Tracheophyta</taxon>
        <taxon>Spermatophyta</taxon>
        <taxon>Magnoliopsida</taxon>
        <taxon>Liliopsida</taxon>
        <taxon>Poales</taxon>
        <taxon>Poaceae</taxon>
        <taxon>BOP clade</taxon>
        <taxon>Pooideae</taxon>
        <taxon>Poodae</taxon>
        <taxon>Poeae</taxon>
        <taxon>Poeae Chloroplast Group 2 (Poeae type)</taxon>
        <taxon>Loliodinae</taxon>
        <taxon>Loliinae</taxon>
        <taxon>Lolium</taxon>
    </lineage>
</organism>
<dbReference type="InterPro" id="IPR050232">
    <property type="entry name" value="FBL13/AtMIF1-like"/>
</dbReference>
<dbReference type="PROSITE" id="PS50181">
    <property type="entry name" value="FBOX"/>
    <property type="match status" value="1"/>
</dbReference>
<protein>
    <recommendedName>
        <fullName evidence="1">F-box domain-containing protein</fullName>
    </recommendedName>
</protein>
<comment type="caution">
    <text evidence="2">The sequence shown here is derived from an EMBL/GenBank/DDBJ whole genome shotgun (WGS) entry which is preliminary data.</text>
</comment>
<dbReference type="SUPFAM" id="SSF81383">
    <property type="entry name" value="F-box domain"/>
    <property type="match status" value="1"/>
</dbReference>
<dbReference type="AlphaFoldDB" id="A0AAD8TN97"/>
<name>A0AAD8TN97_LOLMU</name>
<dbReference type="InterPro" id="IPR055411">
    <property type="entry name" value="LRR_FXL15/At3g58940/PEG3-like"/>
</dbReference>
<evidence type="ECO:0000259" key="1">
    <source>
        <dbReference type="PROSITE" id="PS50181"/>
    </source>
</evidence>
<dbReference type="Pfam" id="PF00646">
    <property type="entry name" value="F-box"/>
    <property type="match status" value="1"/>
</dbReference>
<reference evidence="2" key="1">
    <citation type="submission" date="2023-07" db="EMBL/GenBank/DDBJ databases">
        <title>A chromosome-level genome assembly of Lolium multiflorum.</title>
        <authorList>
            <person name="Chen Y."/>
            <person name="Copetti D."/>
            <person name="Kolliker R."/>
            <person name="Studer B."/>
        </authorList>
    </citation>
    <scope>NUCLEOTIDE SEQUENCE</scope>
    <source>
        <strain evidence="2">02402/16</strain>
        <tissue evidence="2">Leaf</tissue>
    </source>
</reference>
<dbReference type="PANTHER" id="PTHR31900:SF30">
    <property type="entry name" value="SUPERFAMILY PROTEIN, PUTATIVE-RELATED"/>
    <property type="match status" value="1"/>
</dbReference>
<dbReference type="Gene3D" id="3.80.10.10">
    <property type="entry name" value="Ribonuclease Inhibitor"/>
    <property type="match status" value="1"/>
</dbReference>
<accession>A0AAD8TN97</accession>
<dbReference type="CDD" id="cd22160">
    <property type="entry name" value="F-box_AtFBL13-like"/>
    <property type="match status" value="1"/>
</dbReference>
<proteinExistence type="predicted"/>
<dbReference type="PANTHER" id="PTHR31900">
    <property type="entry name" value="F-BOX/RNI SUPERFAMILY PROTEIN-RELATED"/>
    <property type="match status" value="1"/>
</dbReference>